<dbReference type="EMBL" id="QOIP01000011">
    <property type="protein sequence ID" value="RLU16634.1"/>
    <property type="molecule type" value="Genomic_DNA"/>
</dbReference>
<name>A0A026WU00_OOCBI</name>
<reference evidence="3" key="3">
    <citation type="submission" date="2018-07" db="EMBL/GenBank/DDBJ databases">
        <authorList>
            <person name="Mckenzie S.K."/>
            <person name="Kronauer D.J.C."/>
        </authorList>
    </citation>
    <scope>NUCLEOTIDE SEQUENCE</scope>
    <source>
        <strain evidence="3">Clonal line C1</strain>
    </source>
</reference>
<dbReference type="InterPro" id="IPR009832">
    <property type="entry name" value="DUF1397"/>
</dbReference>
<accession>A0A026WU00</accession>
<dbReference type="Proteomes" id="UP000053097">
    <property type="component" value="Unassembled WGS sequence"/>
</dbReference>
<dbReference type="OrthoDB" id="6512861at2759"/>
<dbReference type="STRING" id="2015173.A0A026WU00"/>
<dbReference type="PANTHER" id="PTHR20997">
    <property type="entry name" value="EG:BACR42I17.2 PROTEIN-RELATED"/>
    <property type="match status" value="1"/>
</dbReference>
<dbReference type="PANTHER" id="PTHR20997:SF2">
    <property type="entry name" value="EG:BACR42I17.2 PROTEIN-RELATED"/>
    <property type="match status" value="1"/>
</dbReference>
<keyword evidence="1" id="KW-0732">Signal</keyword>
<evidence type="ECO:0000313" key="4">
    <source>
        <dbReference type="Proteomes" id="UP000053097"/>
    </source>
</evidence>
<sequence>MKCITFTAVAFAVLLGLFRCTHSQENLPSADDVLQQVSGIVGDIPELKNLNTSAIPSVEQARNLFKEKCTKNGGPDAFENAQRAQVEMTDCIRTLINITELEAEMEKYKPTGDLDIVFKNYCDKRTTLRACVYNFTNTMEHCLDEREKENKKIVMNITDSLLEFACFKQGDRIALFISTGGPECFQEKQQELQDCANKTFSSYLPKSDASGFIGLESLPTLNFETKECMDITNLQNCMVTELEKCKDSTPANIMDSILNYIKKVTPCEKLLKAQSAAATGTSVSFHVSNAFSTVAVLSIIAICKSFFILQ</sequence>
<evidence type="ECO:0000256" key="1">
    <source>
        <dbReference type="SAM" id="SignalP"/>
    </source>
</evidence>
<reference evidence="2 4" key="1">
    <citation type="journal article" date="2014" name="Curr. Biol.">
        <title>The genome of the clonal raider ant Cerapachys biroi.</title>
        <authorList>
            <person name="Oxley P.R."/>
            <person name="Ji L."/>
            <person name="Fetter-Pruneda I."/>
            <person name="McKenzie S.K."/>
            <person name="Li C."/>
            <person name="Hu H."/>
            <person name="Zhang G."/>
            <person name="Kronauer D.J."/>
        </authorList>
    </citation>
    <scope>NUCLEOTIDE SEQUENCE [LARGE SCALE GENOMIC DNA]</scope>
</reference>
<dbReference type="Pfam" id="PF07165">
    <property type="entry name" value="DUF1397"/>
    <property type="match status" value="1"/>
</dbReference>
<keyword evidence="4" id="KW-1185">Reference proteome</keyword>
<reference evidence="3" key="2">
    <citation type="journal article" date="2018" name="Genome Res.">
        <title>The genomic architecture and molecular evolution of ant odorant receptors.</title>
        <authorList>
            <person name="McKenzie S.K."/>
            <person name="Kronauer D.J.C."/>
        </authorList>
    </citation>
    <scope>NUCLEOTIDE SEQUENCE [LARGE SCALE GENOMIC DNA]</scope>
    <source>
        <strain evidence="3">Clonal line C1</strain>
    </source>
</reference>
<dbReference type="EMBL" id="KK107105">
    <property type="protein sequence ID" value="EZA59545.1"/>
    <property type="molecule type" value="Genomic_DNA"/>
</dbReference>
<feature type="signal peptide" evidence="1">
    <location>
        <begin position="1"/>
        <end position="23"/>
    </location>
</feature>
<dbReference type="OMA" id="FNKYCAK"/>
<evidence type="ECO:0000313" key="3">
    <source>
        <dbReference type="EMBL" id="RLU16634.1"/>
    </source>
</evidence>
<protein>
    <submittedName>
        <fullName evidence="2">27 kDa hemolymph glycoprotein</fullName>
    </submittedName>
</protein>
<organism evidence="2 4">
    <name type="scientific">Ooceraea biroi</name>
    <name type="common">Clonal raider ant</name>
    <name type="synonym">Cerapachys biroi</name>
    <dbReference type="NCBI Taxonomy" id="2015173"/>
    <lineage>
        <taxon>Eukaryota</taxon>
        <taxon>Metazoa</taxon>
        <taxon>Ecdysozoa</taxon>
        <taxon>Arthropoda</taxon>
        <taxon>Hexapoda</taxon>
        <taxon>Insecta</taxon>
        <taxon>Pterygota</taxon>
        <taxon>Neoptera</taxon>
        <taxon>Endopterygota</taxon>
        <taxon>Hymenoptera</taxon>
        <taxon>Apocrita</taxon>
        <taxon>Aculeata</taxon>
        <taxon>Formicoidea</taxon>
        <taxon>Formicidae</taxon>
        <taxon>Dorylinae</taxon>
        <taxon>Ooceraea</taxon>
    </lineage>
</organism>
<dbReference type="Proteomes" id="UP000279307">
    <property type="component" value="Chromosome 11"/>
</dbReference>
<evidence type="ECO:0000313" key="2">
    <source>
        <dbReference type="EMBL" id="EZA59545.1"/>
    </source>
</evidence>
<proteinExistence type="predicted"/>
<feature type="chain" id="PRO_5035982448" evidence="1">
    <location>
        <begin position="24"/>
        <end position="310"/>
    </location>
</feature>
<dbReference type="AlphaFoldDB" id="A0A026WU00"/>
<gene>
    <name evidence="3" type="ORF">DMN91_010702</name>
    <name evidence="2" type="ORF">X777_00388</name>
</gene>